<dbReference type="EMBL" id="JABBWM010000080">
    <property type="protein sequence ID" value="KAG2094203.1"/>
    <property type="molecule type" value="Genomic_DNA"/>
</dbReference>
<dbReference type="SUPFAM" id="SSF53098">
    <property type="entry name" value="Ribonuclease H-like"/>
    <property type="match status" value="1"/>
</dbReference>
<organism evidence="1 2">
    <name type="scientific">Suillus discolor</name>
    <dbReference type="NCBI Taxonomy" id="1912936"/>
    <lineage>
        <taxon>Eukaryota</taxon>
        <taxon>Fungi</taxon>
        <taxon>Dikarya</taxon>
        <taxon>Basidiomycota</taxon>
        <taxon>Agaricomycotina</taxon>
        <taxon>Agaricomycetes</taxon>
        <taxon>Agaricomycetidae</taxon>
        <taxon>Boletales</taxon>
        <taxon>Suillineae</taxon>
        <taxon>Suillaceae</taxon>
        <taxon>Suillus</taxon>
    </lineage>
</organism>
<dbReference type="RefSeq" id="XP_041287438.1">
    <property type="nucleotide sequence ID" value="XM_041431835.1"/>
</dbReference>
<protein>
    <recommendedName>
        <fullName evidence="3">hAT-like transposase RNase-H fold domain-containing protein</fullName>
    </recommendedName>
</protein>
<dbReference type="InterPro" id="IPR012337">
    <property type="entry name" value="RNaseH-like_sf"/>
</dbReference>
<evidence type="ECO:0000313" key="1">
    <source>
        <dbReference type="EMBL" id="KAG2094203.1"/>
    </source>
</evidence>
<dbReference type="GeneID" id="64694094"/>
<gene>
    <name evidence="1" type="ORF">F5147DRAFT_585092</name>
</gene>
<evidence type="ECO:0008006" key="3">
    <source>
        <dbReference type="Google" id="ProtNLM"/>
    </source>
</evidence>
<dbReference type="OrthoDB" id="3252425at2759"/>
<reference evidence="1" key="1">
    <citation type="journal article" date="2020" name="New Phytol.">
        <title>Comparative genomics reveals dynamic genome evolution in host specialist ectomycorrhizal fungi.</title>
        <authorList>
            <person name="Lofgren L.A."/>
            <person name="Nguyen N.H."/>
            <person name="Vilgalys R."/>
            <person name="Ruytinx J."/>
            <person name="Liao H.L."/>
            <person name="Branco S."/>
            <person name="Kuo A."/>
            <person name="LaButti K."/>
            <person name="Lipzen A."/>
            <person name="Andreopoulos W."/>
            <person name="Pangilinan J."/>
            <person name="Riley R."/>
            <person name="Hundley H."/>
            <person name="Na H."/>
            <person name="Barry K."/>
            <person name="Grigoriev I.V."/>
            <person name="Stajich J.E."/>
            <person name="Kennedy P.G."/>
        </authorList>
    </citation>
    <scope>NUCLEOTIDE SEQUENCE</scope>
    <source>
        <strain evidence="1">FC423</strain>
    </source>
</reference>
<evidence type="ECO:0000313" key="2">
    <source>
        <dbReference type="Proteomes" id="UP000823399"/>
    </source>
</evidence>
<keyword evidence="2" id="KW-1185">Reference proteome</keyword>
<accession>A0A9P7JNL1</accession>
<proteinExistence type="predicted"/>
<comment type="caution">
    <text evidence="1">The sequence shown here is derived from an EMBL/GenBank/DDBJ whole genome shotgun (WGS) entry which is preliminary data.</text>
</comment>
<name>A0A9P7JNL1_9AGAM</name>
<feature type="non-terminal residue" evidence="1">
    <location>
        <position position="172"/>
    </location>
</feature>
<dbReference type="Proteomes" id="UP000823399">
    <property type="component" value="Unassembled WGS sequence"/>
</dbReference>
<sequence>LQQFELADNEWEIAGQLYDILKILKDTTLFFSRSTPNLATVIPAMDLIDDQMTKYSRDTKYSPLIHAAVQIAKKTLDRYYQMMDKSEVYRIAMVLHPRHKLAYFKSTGWEEDWVTTAETLVREEFEHAYQDMEIEEDDIDSMVVNSATNLVTDTSCEVVFFQSTLFYSLTVL</sequence>
<dbReference type="AlphaFoldDB" id="A0A9P7JNL1"/>